<dbReference type="PANTHER" id="PTHR43591">
    <property type="entry name" value="METHYLTRANSFERASE"/>
    <property type="match status" value="1"/>
</dbReference>
<evidence type="ECO:0000256" key="2">
    <source>
        <dbReference type="ARBA" id="ARBA00022603"/>
    </source>
</evidence>
<comment type="similarity">
    <text evidence="5">Belongs to the class I-like SAM-binding methyltransferase superfamily. MenG/UbiE family.</text>
</comment>
<dbReference type="InterPro" id="IPR014122">
    <property type="entry name" value="MenG_heptapren"/>
</dbReference>
<comment type="caution">
    <text evidence="5">Lacks conserved residue(s) required for the propagation of feature annotation.</text>
</comment>
<comment type="function">
    <text evidence="5">Methyltransferase required for the conversion of demethylmenaquinol (DMKH2) to menaquinol (MKH2).</text>
</comment>
<dbReference type="CDD" id="cd02440">
    <property type="entry name" value="AdoMet_MTases"/>
    <property type="match status" value="1"/>
</dbReference>
<dbReference type="InterPro" id="IPR029063">
    <property type="entry name" value="SAM-dependent_MTases_sf"/>
</dbReference>
<dbReference type="NCBIfam" id="TIGR01934">
    <property type="entry name" value="MenG_MenH_UbiE"/>
    <property type="match status" value="1"/>
</dbReference>
<keyword evidence="4 5" id="KW-0949">S-adenosyl-L-methionine</keyword>
<dbReference type="EC" id="2.1.1.163" evidence="5 6"/>
<dbReference type="Proteomes" id="UP001165287">
    <property type="component" value="Unassembled WGS sequence"/>
</dbReference>
<dbReference type="NCBIfam" id="NF001243">
    <property type="entry name" value="PRK00216.1-4"/>
    <property type="match status" value="1"/>
</dbReference>
<dbReference type="PROSITE" id="PS01183">
    <property type="entry name" value="UBIE_1"/>
    <property type="match status" value="1"/>
</dbReference>
<comment type="pathway">
    <text evidence="5">Quinol/quinone metabolism; menaquinone biosynthesis; menaquinol from 1,4-dihydroxy-2-naphthoate: step 2/2.</text>
</comment>
<accession>A0ABS7UXE4</accession>
<dbReference type="PANTHER" id="PTHR43591:SF24">
    <property type="entry name" value="2-METHOXY-6-POLYPRENYL-1,4-BENZOQUINOL METHYLASE, MITOCHONDRIAL"/>
    <property type="match status" value="1"/>
</dbReference>
<keyword evidence="8" id="KW-1185">Reference proteome</keyword>
<dbReference type="GO" id="GO:0032259">
    <property type="term" value="P:methylation"/>
    <property type="evidence" value="ECO:0007669"/>
    <property type="project" value="UniProtKB-KW"/>
</dbReference>
<dbReference type="InterPro" id="IPR023576">
    <property type="entry name" value="UbiE/COQ5_MeTrFase_CS"/>
</dbReference>
<keyword evidence="2 5" id="KW-0489">Methyltransferase</keyword>
<proteinExistence type="inferred from homology"/>
<keyword evidence="3 5" id="KW-0808">Transferase</keyword>
<dbReference type="Gene3D" id="3.40.50.150">
    <property type="entry name" value="Vaccinia Virus protein VP39"/>
    <property type="match status" value="1"/>
</dbReference>
<protein>
    <recommendedName>
        <fullName evidence="5 6">Demethylmenaquinone methyltransferase</fullName>
        <ecNumber evidence="5 6">2.1.1.163</ecNumber>
    </recommendedName>
</protein>
<reference evidence="7" key="1">
    <citation type="submission" date="2024-05" db="EMBL/GenBank/DDBJ databases">
        <title>Metabacillus sp. nov., isolated from the rhizosphere soil of tomato plants.</title>
        <authorList>
            <person name="Ma R."/>
        </authorList>
    </citation>
    <scope>NUCLEOTIDE SEQUENCE</scope>
    <source>
        <strain evidence="7">DBTR6</strain>
    </source>
</reference>
<dbReference type="RefSeq" id="WP_224141428.1">
    <property type="nucleotide sequence ID" value="NZ_JAIQUM010000079.1"/>
</dbReference>
<dbReference type="SUPFAM" id="SSF53335">
    <property type="entry name" value="S-adenosyl-L-methionine-dependent methyltransferases"/>
    <property type="match status" value="1"/>
</dbReference>
<comment type="catalytic activity">
    <reaction evidence="5">
        <text>a 2-demethylmenaquinol + S-adenosyl-L-methionine = a menaquinol + S-adenosyl-L-homocysteine + H(+)</text>
        <dbReference type="Rhea" id="RHEA:42640"/>
        <dbReference type="Rhea" id="RHEA-COMP:9539"/>
        <dbReference type="Rhea" id="RHEA-COMP:9563"/>
        <dbReference type="ChEBI" id="CHEBI:15378"/>
        <dbReference type="ChEBI" id="CHEBI:18151"/>
        <dbReference type="ChEBI" id="CHEBI:55437"/>
        <dbReference type="ChEBI" id="CHEBI:57856"/>
        <dbReference type="ChEBI" id="CHEBI:59789"/>
        <dbReference type="EC" id="2.1.1.163"/>
    </reaction>
</comment>
<evidence type="ECO:0000256" key="3">
    <source>
        <dbReference type="ARBA" id="ARBA00022679"/>
    </source>
</evidence>
<evidence type="ECO:0000313" key="8">
    <source>
        <dbReference type="Proteomes" id="UP001165287"/>
    </source>
</evidence>
<evidence type="ECO:0000256" key="1">
    <source>
        <dbReference type="ARBA" id="ARBA00022428"/>
    </source>
</evidence>
<dbReference type="HAMAP" id="MF_01813">
    <property type="entry name" value="MenG_UbiE_methyltr"/>
    <property type="match status" value="1"/>
</dbReference>
<evidence type="ECO:0000256" key="6">
    <source>
        <dbReference type="NCBIfam" id="TIGR02752"/>
    </source>
</evidence>
<comment type="caution">
    <text evidence="7">The sequence shown here is derived from an EMBL/GenBank/DDBJ whole genome shotgun (WGS) entry which is preliminary data.</text>
</comment>
<dbReference type="PROSITE" id="PS01184">
    <property type="entry name" value="UBIE_2"/>
    <property type="match status" value="1"/>
</dbReference>
<feature type="binding site" evidence="5">
    <location>
        <position position="79"/>
    </location>
    <ligand>
        <name>S-adenosyl-L-methionine</name>
        <dbReference type="ChEBI" id="CHEBI:59789"/>
    </ligand>
</feature>
<evidence type="ECO:0000256" key="4">
    <source>
        <dbReference type="ARBA" id="ARBA00022691"/>
    </source>
</evidence>
<dbReference type="NCBIfam" id="TIGR02752">
    <property type="entry name" value="MenG_heptapren"/>
    <property type="match status" value="1"/>
</dbReference>
<dbReference type="PROSITE" id="PS51608">
    <property type="entry name" value="SAM_MT_UBIE"/>
    <property type="match status" value="1"/>
</dbReference>
<dbReference type="EMBL" id="JAIQUM010000079">
    <property type="protein sequence ID" value="MBZ5752991.1"/>
    <property type="molecule type" value="Genomic_DNA"/>
</dbReference>
<keyword evidence="1 5" id="KW-0474">Menaquinone biosynthesis</keyword>
<feature type="binding site" evidence="5">
    <location>
        <position position="58"/>
    </location>
    <ligand>
        <name>S-adenosyl-L-methionine</name>
        <dbReference type="ChEBI" id="CHEBI:59789"/>
    </ligand>
</feature>
<evidence type="ECO:0000256" key="5">
    <source>
        <dbReference type="HAMAP-Rule" id="MF_01813"/>
    </source>
</evidence>
<dbReference type="NCBIfam" id="NF001244">
    <property type="entry name" value="PRK00216.1-5"/>
    <property type="match status" value="1"/>
</dbReference>
<organism evidence="7 8">
    <name type="scientific">Metabacillus rhizolycopersici</name>
    <dbReference type="NCBI Taxonomy" id="2875709"/>
    <lineage>
        <taxon>Bacteria</taxon>
        <taxon>Bacillati</taxon>
        <taxon>Bacillota</taxon>
        <taxon>Bacilli</taxon>
        <taxon>Bacillales</taxon>
        <taxon>Bacillaceae</taxon>
        <taxon>Metabacillus</taxon>
    </lineage>
</organism>
<feature type="binding site" evidence="5">
    <location>
        <begin position="106"/>
        <end position="107"/>
    </location>
    <ligand>
        <name>S-adenosyl-L-methionine</name>
        <dbReference type="ChEBI" id="CHEBI:59789"/>
    </ligand>
</feature>
<gene>
    <name evidence="5" type="primary">menG</name>
    <name evidence="7" type="ORF">K9V48_22845</name>
</gene>
<dbReference type="Pfam" id="PF01209">
    <property type="entry name" value="Ubie_methyltran"/>
    <property type="match status" value="1"/>
</dbReference>
<name>A0ABS7UXE4_9BACI</name>
<evidence type="ECO:0000313" key="7">
    <source>
        <dbReference type="EMBL" id="MBZ5752991.1"/>
    </source>
</evidence>
<sequence length="246" mass="28152">MDQSKEEKVHGVFEKIYKNYDQMNSVISFQRHKAWRKETMKRMAVQPGQKALDVCCGTADWSIALANEVGSNGQVKGLDFSQNMLQIGHQKVEQLGLKNLELIHGNAMSLPFEDHTFDFVTIGFGLRNVPDYMQVLREMNRVLKPGGKAICLETSQPTAPIFKQAYYFYFRYIMPLFGKMFAKSYEEYSWLQESARDFPGMKELAVMFKDAGFEQIEVKPFTGGVAAMHLGVKPNEEINMINLDYS</sequence>
<dbReference type="GO" id="GO:0043770">
    <property type="term" value="F:demethylmenaquinone methyltransferase activity"/>
    <property type="evidence" value="ECO:0007669"/>
    <property type="project" value="UniProtKB-EC"/>
</dbReference>
<dbReference type="InterPro" id="IPR004033">
    <property type="entry name" value="UbiE/COQ5_MeTrFase"/>
</dbReference>